<dbReference type="OrthoDB" id="9902748at2"/>
<proteinExistence type="predicted"/>
<protein>
    <submittedName>
        <fullName evidence="1">Uncharacterized protein</fullName>
    </submittedName>
</protein>
<evidence type="ECO:0000313" key="1">
    <source>
        <dbReference type="EMBL" id="TCC22418.1"/>
    </source>
</evidence>
<accession>A0A4R0I5D3</accession>
<dbReference type="RefSeq" id="WP_131295329.1">
    <property type="nucleotide sequence ID" value="NZ_SJKA01000018.1"/>
</dbReference>
<dbReference type="Proteomes" id="UP000292695">
    <property type="component" value="Unassembled WGS sequence"/>
</dbReference>
<keyword evidence="2" id="KW-1185">Reference proteome</keyword>
<dbReference type="EMBL" id="SJKA01000018">
    <property type="protein sequence ID" value="TCC22418.1"/>
    <property type="molecule type" value="Genomic_DNA"/>
</dbReference>
<comment type="caution">
    <text evidence="1">The sequence shown here is derived from an EMBL/GenBank/DDBJ whole genome shotgun (WGS) entry which is preliminary data.</text>
</comment>
<gene>
    <name evidence="1" type="ORF">E0H50_35215</name>
</gene>
<dbReference type="AlphaFoldDB" id="A0A4R0I5D3"/>
<reference evidence="1 2" key="1">
    <citation type="submission" date="2019-02" db="EMBL/GenBank/DDBJ databases">
        <title>Kribbella capetownensis sp. nov. and Kribbella speibonae sp. nov., isolated from soil.</title>
        <authorList>
            <person name="Curtis S.M."/>
            <person name="Norton I."/>
            <person name="Everest G.J."/>
            <person name="Meyers P.R."/>
        </authorList>
    </citation>
    <scope>NUCLEOTIDE SEQUENCE [LARGE SCALE GENOMIC DNA]</scope>
    <source>
        <strain evidence="1 2">DSM 27082</strain>
    </source>
</reference>
<sequence>MQRRDLDAWALALGVGDDDAAFVQLVRVEHMVQEQREDFSAVCDRLRGLDVRGLAALVVDRLDFVQEGLFWVKRDFLLHERGL</sequence>
<organism evidence="1 2">
    <name type="scientific">Kribbella sindirgiensis</name>
    <dbReference type="NCBI Taxonomy" id="1124744"/>
    <lineage>
        <taxon>Bacteria</taxon>
        <taxon>Bacillati</taxon>
        <taxon>Actinomycetota</taxon>
        <taxon>Actinomycetes</taxon>
        <taxon>Propionibacteriales</taxon>
        <taxon>Kribbellaceae</taxon>
        <taxon>Kribbella</taxon>
    </lineage>
</organism>
<name>A0A4R0I5D3_9ACTN</name>
<evidence type="ECO:0000313" key="2">
    <source>
        <dbReference type="Proteomes" id="UP000292695"/>
    </source>
</evidence>